<reference evidence="1" key="2">
    <citation type="journal article" date="2021" name="J Anim Sci Technol">
        <title>Complete genome sequence of Paenibacillus konkukensis sp. nov. SK3146 as a potential probiotic strain.</title>
        <authorList>
            <person name="Jung H.I."/>
            <person name="Park S."/>
            <person name="Niu K.M."/>
            <person name="Lee S.W."/>
            <person name="Kothari D."/>
            <person name="Yi K.J."/>
            <person name="Kim S.K."/>
        </authorList>
    </citation>
    <scope>NUCLEOTIDE SEQUENCE</scope>
    <source>
        <strain evidence="1">SK3146</strain>
    </source>
</reference>
<dbReference type="EC" id="3.1.3.3" evidence="1"/>
<reference evidence="1" key="1">
    <citation type="submission" date="2018-02" db="EMBL/GenBank/DDBJ databases">
        <authorList>
            <person name="Kim S.-K."/>
            <person name="Jung H.-I."/>
            <person name="Lee S.-W."/>
        </authorList>
    </citation>
    <scope>NUCLEOTIDE SEQUENCE</scope>
    <source>
        <strain evidence="1">SK3146</strain>
    </source>
</reference>
<accession>A0ABY4S1B8</accession>
<dbReference type="Gene3D" id="3.40.50.1240">
    <property type="entry name" value="Phosphoglycerate mutase-like"/>
    <property type="match status" value="1"/>
</dbReference>
<keyword evidence="1" id="KW-0378">Hydrolase</keyword>
<dbReference type="SMART" id="SM00855">
    <property type="entry name" value="PGAM"/>
    <property type="match status" value="1"/>
</dbReference>
<dbReference type="Pfam" id="PF00300">
    <property type="entry name" value="His_Phos_1"/>
    <property type="match status" value="1"/>
</dbReference>
<dbReference type="EMBL" id="CP027059">
    <property type="protein sequence ID" value="UQZ87559.1"/>
    <property type="molecule type" value="Genomic_DNA"/>
</dbReference>
<sequence>MKIILARHGEDESGYRGGWSPRGLTADGILQSRKLGAYLARHQAVFNINTIVSSDLQRAMETAREAAAELKLPVIYSSAWREMNNGLLAGMPNPEAERRFPGVYFNTLRMDEPFPEGESPQQFYTRIRGAFEHLLSRLEQAELEANVLVVTHGGVINVIYYLLSRLDWTNKAPFHSAGSTGLHIVERTEEGWTITGRNDRKELIHI</sequence>
<dbReference type="InterPro" id="IPR013078">
    <property type="entry name" value="His_Pase_superF_clade-1"/>
</dbReference>
<dbReference type="GO" id="GO:0016787">
    <property type="term" value="F:hydrolase activity"/>
    <property type="evidence" value="ECO:0007669"/>
    <property type="project" value="UniProtKB-KW"/>
</dbReference>
<dbReference type="InterPro" id="IPR050275">
    <property type="entry name" value="PGM_Phosphatase"/>
</dbReference>
<dbReference type="InterPro" id="IPR029033">
    <property type="entry name" value="His_PPase_superfam"/>
</dbReference>
<keyword evidence="2" id="KW-1185">Reference proteome</keyword>
<dbReference type="RefSeq" id="WP_249863009.1">
    <property type="nucleotide sequence ID" value="NZ_CP027059.1"/>
</dbReference>
<dbReference type="Proteomes" id="UP001057134">
    <property type="component" value="Chromosome"/>
</dbReference>
<organism evidence="1 2">
    <name type="scientific">Paenibacillus konkukensis</name>
    <dbReference type="NCBI Taxonomy" id="2020716"/>
    <lineage>
        <taxon>Bacteria</taxon>
        <taxon>Bacillati</taxon>
        <taxon>Bacillota</taxon>
        <taxon>Bacilli</taxon>
        <taxon>Bacillales</taxon>
        <taxon>Paenibacillaceae</taxon>
        <taxon>Paenibacillus</taxon>
    </lineage>
</organism>
<evidence type="ECO:0000313" key="1">
    <source>
        <dbReference type="EMBL" id="UQZ87559.1"/>
    </source>
</evidence>
<dbReference type="PANTHER" id="PTHR48100:SF1">
    <property type="entry name" value="HISTIDINE PHOSPHATASE FAMILY PROTEIN-RELATED"/>
    <property type="match status" value="1"/>
</dbReference>
<dbReference type="SUPFAM" id="SSF53254">
    <property type="entry name" value="Phosphoglycerate mutase-like"/>
    <property type="match status" value="1"/>
</dbReference>
<dbReference type="PANTHER" id="PTHR48100">
    <property type="entry name" value="BROAD-SPECIFICITY PHOSPHATASE YOR283W-RELATED"/>
    <property type="match status" value="1"/>
</dbReference>
<protein>
    <submittedName>
        <fullName evidence="1">Phosphoserine phosphatase 2</fullName>
        <ecNumber evidence="1">3.1.3.3</ecNumber>
    </submittedName>
</protein>
<evidence type="ECO:0000313" key="2">
    <source>
        <dbReference type="Proteomes" id="UP001057134"/>
    </source>
</evidence>
<dbReference type="CDD" id="cd07067">
    <property type="entry name" value="HP_PGM_like"/>
    <property type="match status" value="1"/>
</dbReference>
<name>A0ABY4S1B8_9BACL</name>
<gene>
    <name evidence="1" type="primary">pspB_6</name>
    <name evidence="1" type="ORF">SK3146_06861</name>
</gene>
<proteinExistence type="predicted"/>